<organism evidence="3">
    <name type="scientific">Proteinivorax tanatarense</name>
    <dbReference type="NCBI Taxonomy" id="1260629"/>
    <lineage>
        <taxon>Bacteria</taxon>
        <taxon>Bacillati</taxon>
        <taxon>Bacillota</taxon>
        <taxon>Clostridia</taxon>
        <taxon>Eubacteriales</taxon>
        <taxon>Proteinivoracaceae</taxon>
        <taxon>Proteinivorax</taxon>
    </lineage>
</organism>
<evidence type="ECO:0000259" key="2">
    <source>
        <dbReference type="PROSITE" id="PS51781"/>
    </source>
</evidence>
<dbReference type="AlphaFoldDB" id="A0AAU7VMY3"/>
<dbReference type="SUPFAM" id="SSF50044">
    <property type="entry name" value="SH3-domain"/>
    <property type="match status" value="1"/>
</dbReference>
<feature type="compositionally biased region" description="Acidic residues" evidence="1">
    <location>
        <begin position="188"/>
        <end position="203"/>
    </location>
</feature>
<dbReference type="Gene3D" id="2.30.30.40">
    <property type="entry name" value="SH3 Domains"/>
    <property type="match status" value="1"/>
</dbReference>
<reference evidence="3" key="2">
    <citation type="submission" date="2024-06" db="EMBL/GenBank/DDBJ databases">
        <authorList>
            <person name="Petrova K.O."/>
            <person name="Toshchakov S.V."/>
            <person name="Boltjanskaja Y.V."/>
            <person name="Kevbrin V."/>
        </authorList>
    </citation>
    <scope>NUCLEOTIDE SEQUENCE</scope>
    <source>
        <strain evidence="3">Z-910T</strain>
    </source>
</reference>
<dbReference type="InterPro" id="IPR003646">
    <property type="entry name" value="SH3-like_bac-type"/>
</dbReference>
<gene>
    <name evidence="3" type="ORF">PRVXT_000224</name>
</gene>
<feature type="region of interest" description="Disordered" evidence="1">
    <location>
        <begin position="135"/>
        <end position="203"/>
    </location>
</feature>
<dbReference type="PROSITE" id="PS51781">
    <property type="entry name" value="SH3B"/>
    <property type="match status" value="1"/>
</dbReference>
<dbReference type="SMART" id="SM00287">
    <property type="entry name" value="SH3b"/>
    <property type="match status" value="1"/>
</dbReference>
<accession>A0AAU7VMY3</accession>
<reference evidence="3" key="1">
    <citation type="journal article" date="2013" name="Extremophiles">
        <title>Proteinivorax tanatarense gen. nov., sp. nov., an anaerobic, haloalkaliphilic, proteolytic bacterium isolated from a decaying algal bloom, and proposal of Proteinivoraceae fam. nov.</title>
        <authorList>
            <person name="Kevbrin V."/>
            <person name="Boltyanskaya Y."/>
            <person name="Zhilina T."/>
            <person name="Kolganova T."/>
            <person name="Lavrentjeva E."/>
            <person name="Kuznetsov B."/>
        </authorList>
    </citation>
    <scope>NUCLEOTIDE SEQUENCE</scope>
    <source>
        <strain evidence="3">Z-910T</strain>
    </source>
</reference>
<evidence type="ECO:0000256" key="1">
    <source>
        <dbReference type="SAM" id="MobiDB-lite"/>
    </source>
</evidence>
<protein>
    <submittedName>
        <fullName evidence="3">SH3 domain-containing protein</fullName>
    </submittedName>
</protein>
<proteinExistence type="predicted"/>
<dbReference type="Pfam" id="PF08239">
    <property type="entry name" value="SH3_3"/>
    <property type="match status" value="1"/>
</dbReference>
<dbReference type="InterPro" id="IPR036028">
    <property type="entry name" value="SH3-like_dom_sf"/>
</dbReference>
<feature type="compositionally biased region" description="Basic and acidic residues" evidence="1">
    <location>
        <begin position="142"/>
        <end position="168"/>
    </location>
</feature>
<feature type="domain" description="SH3b" evidence="2">
    <location>
        <begin position="78"/>
        <end position="145"/>
    </location>
</feature>
<evidence type="ECO:0000313" key="3">
    <source>
        <dbReference type="EMBL" id="XBX75118.1"/>
    </source>
</evidence>
<dbReference type="EMBL" id="CP158367">
    <property type="protein sequence ID" value="XBX75118.1"/>
    <property type="molecule type" value="Genomic_DNA"/>
</dbReference>
<dbReference type="RefSeq" id="WP_350343865.1">
    <property type="nucleotide sequence ID" value="NZ_CP158367.1"/>
</dbReference>
<name>A0AAU7VMY3_9FIRM</name>
<sequence>MGNKNNKRKYIIAASVLASLAVLFVLFLQFFSGQAAKGDIQNYDDYCLIKEQLKVIEFANENPGLKPDELKTVVEQKGVTEVSKAMYISQTTEIYADATNDSNKLGIMDKDEKVKVTGKVKNGWYQVEYGDDKGYINGDYLTPKKPEPKPEPEPEPEPEPKPEPEPEPKPPSNGGGNGDNPPGWTPIEDIEGGVESPYEDDDN</sequence>